<dbReference type="EMBL" id="JAFIMR010000047">
    <property type="protein sequence ID" value="KAI1855996.1"/>
    <property type="molecule type" value="Genomic_DNA"/>
</dbReference>
<organism evidence="3 4">
    <name type="scientific">Neoarthrinium moseri</name>
    <dbReference type="NCBI Taxonomy" id="1658444"/>
    <lineage>
        <taxon>Eukaryota</taxon>
        <taxon>Fungi</taxon>
        <taxon>Dikarya</taxon>
        <taxon>Ascomycota</taxon>
        <taxon>Pezizomycotina</taxon>
        <taxon>Sordariomycetes</taxon>
        <taxon>Xylariomycetidae</taxon>
        <taxon>Amphisphaeriales</taxon>
        <taxon>Apiosporaceae</taxon>
        <taxon>Neoarthrinium</taxon>
    </lineage>
</organism>
<keyword evidence="4" id="KW-1185">Reference proteome</keyword>
<evidence type="ECO:0000313" key="4">
    <source>
        <dbReference type="Proteomes" id="UP000829685"/>
    </source>
</evidence>
<protein>
    <submittedName>
        <fullName evidence="3">Uncharacterized protein</fullName>
    </submittedName>
</protein>
<comment type="caution">
    <text evidence="3">The sequence shown here is derived from an EMBL/GenBank/DDBJ whole genome shotgun (WGS) entry which is preliminary data.</text>
</comment>
<feature type="compositionally biased region" description="Polar residues" evidence="1">
    <location>
        <begin position="364"/>
        <end position="383"/>
    </location>
</feature>
<evidence type="ECO:0000256" key="2">
    <source>
        <dbReference type="SAM" id="SignalP"/>
    </source>
</evidence>
<feature type="region of interest" description="Disordered" evidence="1">
    <location>
        <begin position="500"/>
        <end position="612"/>
    </location>
</feature>
<sequence length="731" mass="72495">MLFSTRGPLAVALAASSLVAATPNAVAPAEPRTLDLALPDLGDLSKPFTEHINLDTDLSGLTLVEGVLVDAVVPPLAAAHADVDLAVKCHDCFVRGDINATVSLASLVPALSLSLSDVEAQLDLELYVGVATTVAVNLYAPVAPIELPIAGLKVSALVYVDLVLSLDAAIDVTAGIYVRLTEDALIEIDILKGELLNTEFTGLAVKTLPIEVRIGCAKLQAALRVRVQAGVEAELDLNDLLPLGLDIPEIGAGVELGVYANIVEYVGFLCDTPSCPVSKESYGVNIGAAVELDVEVGDLIDLSLAPTVSLGLLTLPTATHCSQSGGHTYSTLPPTASASASVSVPTIGSPAGSLVGEGGASGKPTASVTGSTPAHVTSSNEAATGTGKPTGTGLVTSTLTSTATYVVTACAAEVVNCPAGYQTTETLIKTTMYTTVCPATASITAFPSTTSSAAPKPTSSDVTVVTQVTTLVPCSSVATFTPPAGVSTYPPKSASSTVATATATHPAGGNTGNYPTGSVSYPAGGKETATHPAGGASTSTVTKPSETATYPVGGKETATYPAGGASTSPVTKPSETGTYPAGGASTSPVTKPSETATYPAGGKETATYPAGGKETATYPAGGASTYPGSASYPASSATKPAGYPVPSSEAPYPTYPAGGKPGSGYGNSTVPYPTGMVTSSYKPSASVVYPTTKSSSYPAGTPSSTPVAAGAGKIGSGVAGALAVAALVAMI</sequence>
<reference evidence="3" key="1">
    <citation type="submission" date="2021-03" db="EMBL/GenBank/DDBJ databases">
        <title>Revisited historic fungal species revealed as producer of novel bioactive compounds through whole genome sequencing and comparative genomics.</title>
        <authorList>
            <person name="Vignolle G.A."/>
            <person name="Hochenegger N."/>
            <person name="Mach R.L."/>
            <person name="Mach-Aigner A.R."/>
            <person name="Javad Rahimi M."/>
            <person name="Salim K.A."/>
            <person name="Chan C.M."/>
            <person name="Lim L.B.L."/>
            <person name="Cai F."/>
            <person name="Druzhinina I.S."/>
            <person name="U'Ren J.M."/>
            <person name="Derntl C."/>
        </authorList>
    </citation>
    <scope>NUCLEOTIDE SEQUENCE</scope>
    <source>
        <strain evidence="3">TUCIM 5799</strain>
    </source>
</reference>
<feature type="region of interest" description="Disordered" evidence="1">
    <location>
        <begin position="353"/>
        <end position="392"/>
    </location>
</feature>
<evidence type="ECO:0000256" key="1">
    <source>
        <dbReference type="SAM" id="MobiDB-lite"/>
    </source>
</evidence>
<feature type="compositionally biased region" description="Polar residues" evidence="1">
    <location>
        <begin position="536"/>
        <end position="548"/>
    </location>
</feature>
<feature type="chain" id="PRO_5040254127" evidence="2">
    <location>
        <begin position="22"/>
        <end position="731"/>
    </location>
</feature>
<name>A0A9P9WBF2_9PEZI</name>
<dbReference type="Proteomes" id="UP000829685">
    <property type="component" value="Unassembled WGS sequence"/>
</dbReference>
<keyword evidence="2" id="KW-0732">Signal</keyword>
<gene>
    <name evidence="3" type="ORF">JX265_011893</name>
</gene>
<feature type="signal peptide" evidence="2">
    <location>
        <begin position="1"/>
        <end position="21"/>
    </location>
</feature>
<dbReference type="AlphaFoldDB" id="A0A9P9WBF2"/>
<feature type="compositionally biased region" description="Polar residues" evidence="1">
    <location>
        <begin position="565"/>
        <end position="577"/>
    </location>
</feature>
<feature type="compositionally biased region" description="Polar residues" evidence="1">
    <location>
        <begin position="584"/>
        <end position="596"/>
    </location>
</feature>
<accession>A0A9P9WBF2</accession>
<evidence type="ECO:0000313" key="3">
    <source>
        <dbReference type="EMBL" id="KAI1855996.1"/>
    </source>
</evidence>
<proteinExistence type="predicted"/>